<dbReference type="PROSITE" id="PS51155">
    <property type="entry name" value="CHIT_BIND_RR_2"/>
    <property type="match status" value="1"/>
</dbReference>
<keyword evidence="6" id="KW-1185">Reference proteome</keyword>
<evidence type="ECO:0000313" key="6">
    <source>
        <dbReference type="Proteomes" id="UP000838756"/>
    </source>
</evidence>
<dbReference type="GO" id="GO:0005615">
    <property type="term" value="C:extracellular space"/>
    <property type="evidence" value="ECO:0007669"/>
    <property type="project" value="TreeGrafter"/>
</dbReference>
<dbReference type="InterPro" id="IPR051217">
    <property type="entry name" value="Insect_Cuticle_Struc_Prot"/>
</dbReference>
<organism evidence="5 6">
    <name type="scientific">Pararge aegeria aegeria</name>
    <dbReference type="NCBI Taxonomy" id="348720"/>
    <lineage>
        <taxon>Eukaryota</taxon>
        <taxon>Metazoa</taxon>
        <taxon>Ecdysozoa</taxon>
        <taxon>Arthropoda</taxon>
        <taxon>Hexapoda</taxon>
        <taxon>Insecta</taxon>
        <taxon>Pterygota</taxon>
        <taxon>Neoptera</taxon>
        <taxon>Endopterygota</taxon>
        <taxon>Lepidoptera</taxon>
        <taxon>Glossata</taxon>
        <taxon>Ditrysia</taxon>
        <taxon>Papilionoidea</taxon>
        <taxon>Nymphalidae</taxon>
        <taxon>Satyrinae</taxon>
        <taxon>Satyrini</taxon>
        <taxon>Parargina</taxon>
        <taxon>Pararge</taxon>
    </lineage>
</organism>
<dbReference type="Pfam" id="PF00379">
    <property type="entry name" value="Chitin_bind_4"/>
    <property type="match status" value="1"/>
</dbReference>
<keyword evidence="2 4" id="KW-0732">Signal</keyword>
<name>A0A8S4R627_9NEOP</name>
<dbReference type="Proteomes" id="UP000838756">
    <property type="component" value="Unassembled WGS sequence"/>
</dbReference>
<gene>
    <name evidence="5" type="primary">jg18590</name>
    <name evidence="5" type="ORF">PAEG_LOCUS9697</name>
</gene>
<evidence type="ECO:0000313" key="5">
    <source>
        <dbReference type="EMBL" id="CAH2230487.1"/>
    </source>
</evidence>
<dbReference type="GO" id="GO:0042302">
    <property type="term" value="F:structural constituent of cuticle"/>
    <property type="evidence" value="ECO:0007669"/>
    <property type="project" value="UniProtKB-UniRule"/>
</dbReference>
<dbReference type="PANTHER" id="PTHR12236:SF76">
    <property type="entry name" value="ADULT-SPECIFIC CUTICULAR PROTEIN ACP-20-LIKE PROTEIN"/>
    <property type="match status" value="1"/>
</dbReference>
<dbReference type="OrthoDB" id="6510765at2759"/>
<evidence type="ECO:0000256" key="2">
    <source>
        <dbReference type="ARBA" id="ARBA00022729"/>
    </source>
</evidence>
<evidence type="ECO:0000256" key="3">
    <source>
        <dbReference type="PROSITE-ProRule" id="PRU00497"/>
    </source>
</evidence>
<dbReference type="AlphaFoldDB" id="A0A8S4R627"/>
<keyword evidence="1 3" id="KW-0193">Cuticle</keyword>
<sequence length="169" mass="18647">MYFKVIAIAAFIAVASAQLNGYGGHGHGQAVSSQSIVQHQSHAPAQILTHQPTHYSAHAPQDYYILFVAVIVAFIAQFDNASGYGVAYSSAHFSKHDGHPETVHGHGHHVDYHTHPHYTFDYKVEDHHTGDMKSQHESRDGDVVKGVYSLHQPDGSERTVHYHGDHHTG</sequence>
<accession>A0A8S4R627</accession>
<dbReference type="PANTHER" id="PTHR12236">
    <property type="entry name" value="STRUCTURAL CONTITUENT OF CUTICLE"/>
    <property type="match status" value="1"/>
</dbReference>
<feature type="chain" id="PRO_5035854095" evidence="4">
    <location>
        <begin position="18"/>
        <end position="169"/>
    </location>
</feature>
<feature type="signal peptide" evidence="4">
    <location>
        <begin position="1"/>
        <end position="17"/>
    </location>
</feature>
<dbReference type="InterPro" id="IPR000618">
    <property type="entry name" value="Insect_cuticle"/>
</dbReference>
<proteinExistence type="predicted"/>
<comment type="caution">
    <text evidence="5">The sequence shown here is derived from an EMBL/GenBank/DDBJ whole genome shotgun (WGS) entry which is preliminary data.</text>
</comment>
<dbReference type="EMBL" id="CAKXAJ010024814">
    <property type="protein sequence ID" value="CAH2230487.1"/>
    <property type="molecule type" value="Genomic_DNA"/>
</dbReference>
<dbReference type="PRINTS" id="PR00947">
    <property type="entry name" value="CUTICLE"/>
</dbReference>
<reference evidence="5" key="1">
    <citation type="submission" date="2022-03" db="EMBL/GenBank/DDBJ databases">
        <authorList>
            <person name="Lindestad O."/>
        </authorList>
    </citation>
    <scope>NUCLEOTIDE SEQUENCE</scope>
</reference>
<protein>
    <submittedName>
        <fullName evidence="5">Jg18590 protein</fullName>
    </submittedName>
</protein>
<evidence type="ECO:0000256" key="1">
    <source>
        <dbReference type="ARBA" id="ARBA00022460"/>
    </source>
</evidence>
<evidence type="ECO:0000256" key="4">
    <source>
        <dbReference type="SAM" id="SignalP"/>
    </source>
</evidence>
<dbReference type="GO" id="GO:0031012">
    <property type="term" value="C:extracellular matrix"/>
    <property type="evidence" value="ECO:0007669"/>
    <property type="project" value="TreeGrafter"/>
</dbReference>